<dbReference type="Proteomes" id="UP001500984">
    <property type="component" value="Unassembled WGS sequence"/>
</dbReference>
<sequence length="307" mass="32449">MAKHLAAASALLTEDPELAHAHAQAAVQRGSRVGAVREAAGIIAYQLDLYAEAARELRTHRRITGSNDNLPLIADSERGRGRPEKALELFAEAKEEELGSDLYTELLMVAAGAHIDKGEVERARRLLETRPFNGNANGTLVRLLSVYSDVIRLQGDADLADRYEELARRTAKATGTLFGDEEIDPNEGVEIITLEEVELPEEGADEPDSAADADADADAGTEQDAERGTEASGAEAEASAEAEGLAVSEASVEAGGTGEFAAVDAGFDAEIVDELDEILAAAETDADADDTDAEHPEEGAAETDPRE</sequence>
<feature type="compositionally biased region" description="Acidic residues" evidence="1">
    <location>
        <begin position="201"/>
        <end position="223"/>
    </location>
</feature>
<evidence type="ECO:0000256" key="1">
    <source>
        <dbReference type="SAM" id="MobiDB-lite"/>
    </source>
</evidence>
<reference evidence="2 3" key="1">
    <citation type="journal article" date="2019" name="Int. J. Syst. Evol. Microbiol.">
        <title>The Global Catalogue of Microorganisms (GCM) 10K type strain sequencing project: providing services to taxonomists for standard genome sequencing and annotation.</title>
        <authorList>
            <consortium name="The Broad Institute Genomics Platform"/>
            <consortium name="The Broad Institute Genome Sequencing Center for Infectious Disease"/>
            <person name="Wu L."/>
            <person name="Ma J."/>
        </authorList>
    </citation>
    <scope>NUCLEOTIDE SEQUENCE [LARGE SCALE GENOMIC DNA]</scope>
    <source>
        <strain evidence="2 3">JCM 15900</strain>
    </source>
</reference>
<dbReference type="EMBL" id="BAAAPZ010000019">
    <property type="protein sequence ID" value="GAA2106954.1"/>
    <property type="molecule type" value="Genomic_DNA"/>
</dbReference>
<keyword evidence="3" id="KW-1185">Reference proteome</keyword>
<evidence type="ECO:0008006" key="4">
    <source>
        <dbReference type="Google" id="ProtNLM"/>
    </source>
</evidence>
<accession>A0ABN2XB94</accession>
<protein>
    <recommendedName>
        <fullName evidence="4">TPR-repeat-containing protein</fullName>
    </recommendedName>
</protein>
<feature type="compositionally biased region" description="Basic and acidic residues" evidence="1">
    <location>
        <begin position="293"/>
        <end position="307"/>
    </location>
</feature>
<feature type="compositionally biased region" description="Low complexity" evidence="1">
    <location>
        <begin position="230"/>
        <end position="251"/>
    </location>
</feature>
<organism evidence="2 3">
    <name type="scientific">Brevibacterium salitolerans</name>
    <dbReference type="NCBI Taxonomy" id="1403566"/>
    <lineage>
        <taxon>Bacteria</taxon>
        <taxon>Bacillati</taxon>
        <taxon>Actinomycetota</taxon>
        <taxon>Actinomycetes</taxon>
        <taxon>Micrococcales</taxon>
        <taxon>Brevibacteriaceae</taxon>
        <taxon>Brevibacterium</taxon>
    </lineage>
</organism>
<dbReference type="RefSeq" id="WP_344338729.1">
    <property type="nucleotide sequence ID" value="NZ_BAAAPZ010000019.1"/>
</dbReference>
<gene>
    <name evidence="2" type="ORF">GCM10009823_33490</name>
</gene>
<feature type="region of interest" description="Disordered" evidence="1">
    <location>
        <begin position="277"/>
        <end position="307"/>
    </location>
</feature>
<proteinExistence type="predicted"/>
<evidence type="ECO:0000313" key="2">
    <source>
        <dbReference type="EMBL" id="GAA2106954.1"/>
    </source>
</evidence>
<feature type="region of interest" description="Disordered" evidence="1">
    <location>
        <begin position="201"/>
        <end position="251"/>
    </location>
</feature>
<name>A0ABN2XB94_9MICO</name>
<comment type="caution">
    <text evidence="2">The sequence shown here is derived from an EMBL/GenBank/DDBJ whole genome shotgun (WGS) entry which is preliminary data.</text>
</comment>
<evidence type="ECO:0000313" key="3">
    <source>
        <dbReference type="Proteomes" id="UP001500984"/>
    </source>
</evidence>